<comment type="caution">
    <text evidence="12">The sequence shown here is derived from an EMBL/GenBank/DDBJ whole genome shotgun (WGS) entry which is preliminary data.</text>
</comment>
<keyword evidence="13" id="KW-1185">Reference proteome</keyword>
<name>A0A4Y7TZ39_COPMI</name>
<keyword evidence="8 9" id="KW-0472">Membrane</keyword>
<reference evidence="12 13" key="1">
    <citation type="journal article" date="2019" name="Nat. Ecol. Evol.">
        <title>Megaphylogeny resolves global patterns of mushroom evolution.</title>
        <authorList>
            <person name="Varga T."/>
            <person name="Krizsan K."/>
            <person name="Foldi C."/>
            <person name="Dima B."/>
            <person name="Sanchez-Garcia M."/>
            <person name="Sanchez-Ramirez S."/>
            <person name="Szollosi G.J."/>
            <person name="Szarkandi J.G."/>
            <person name="Papp V."/>
            <person name="Albert L."/>
            <person name="Andreopoulos W."/>
            <person name="Angelini C."/>
            <person name="Antonin V."/>
            <person name="Barry K.W."/>
            <person name="Bougher N.L."/>
            <person name="Buchanan P."/>
            <person name="Buyck B."/>
            <person name="Bense V."/>
            <person name="Catcheside P."/>
            <person name="Chovatia M."/>
            <person name="Cooper J."/>
            <person name="Damon W."/>
            <person name="Desjardin D."/>
            <person name="Finy P."/>
            <person name="Geml J."/>
            <person name="Haridas S."/>
            <person name="Hughes K."/>
            <person name="Justo A."/>
            <person name="Karasinski D."/>
            <person name="Kautmanova I."/>
            <person name="Kiss B."/>
            <person name="Kocsube S."/>
            <person name="Kotiranta H."/>
            <person name="LaButti K.M."/>
            <person name="Lechner B.E."/>
            <person name="Liimatainen K."/>
            <person name="Lipzen A."/>
            <person name="Lukacs Z."/>
            <person name="Mihaltcheva S."/>
            <person name="Morgado L.N."/>
            <person name="Niskanen T."/>
            <person name="Noordeloos M.E."/>
            <person name="Ohm R.A."/>
            <person name="Ortiz-Santana B."/>
            <person name="Ovrebo C."/>
            <person name="Racz N."/>
            <person name="Riley R."/>
            <person name="Savchenko A."/>
            <person name="Shiryaev A."/>
            <person name="Soop K."/>
            <person name="Spirin V."/>
            <person name="Szebenyi C."/>
            <person name="Tomsovsky M."/>
            <person name="Tulloss R.E."/>
            <person name="Uehling J."/>
            <person name="Grigoriev I.V."/>
            <person name="Vagvolgyi C."/>
            <person name="Papp T."/>
            <person name="Martin F.M."/>
            <person name="Miettinen O."/>
            <person name="Hibbett D.S."/>
            <person name="Nagy L.G."/>
        </authorList>
    </citation>
    <scope>NUCLEOTIDE SEQUENCE [LARGE SCALE GENOMIC DNA]</scope>
    <source>
        <strain evidence="12 13">FP101781</strain>
    </source>
</reference>
<comment type="subunit">
    <text evidence="9">Component of several multiprotein Golgi SNARE complexes.</text>
</comment>
<keyword evidence="5 9" id="KW-0653">Protein transport</keyword>
<dbReference type="EMBL" id="QPFP01000002">
    <property type="protein sequence ID" value="TEB38832.1"/>
    <property type="molecule type" value="Genomic_DNA"/>
</dbReference>
<dbReference type="GO" id="GO:0000139">
    <property type="term" value="C:Golgi membrane"/>
    <property type="evidence" value="ECO:0007669"/>
    <property type="project" value="UniProtKB-SubCell"/>
</dbReference>
<keyword evidence="3 9" id="KW-0813">Transport</keyword>
<keyword evidence="7 9" id="KW-0333">Golgi apparatus</keyword>
<comment type="function">
    <text evidence="9">Involved in transport from the ER to the Golgi apparatus as well as in intra-Golgi transport. It belongs to a super-family of proteins called t-SNAREs or soluble NSF (N-ethylmaleimide-sensitive factor) attachment protein receptor.</text>
</comment>
<comment type="similarity">
    <text evidence="2 9">Belongs to the GOSR1 family.</text>
</comment>
<dbReference type="Proteomes" id="UP000298030">
    <property type="component" value="Unassembled WGS sequence"/>
</dbReference>
<dbReference type="GO" id="GO:0005801">
    <property type="term" value="C:cis-Golgi network"/>
    <property type="evidence" value="ECO:0007669"/>
    <property type="project" value="InterPro"/>
</dbReference>
<evidence type="ECO:0000256" key="4">
    <source>
        <dbReference type="ARBA" id="ARBA00022692"/>
    </source>
</evidence>
<dbReference type="PANTHER" id="PTHR21094:SF2">
    <property type="entry name" value="GOLGI SNAP RECEPTOR COMPLEX MEMBER 1"/>
    <property type="match status" value="1"/>
</dbReference>
<evidence type="ECO:0000313" key="12">
    <source>
        <dbReference type="EMBL" id="TEB38832.1"/>
    </source>
</evidence>
<dbReference type="GO" id="GO:0006888">
    <property type="term" value="P:endoplasmic reticulum to Golgi vesicle-mediated transport"/>
    <property type="evidence" value="ECO:0007669"/>
    <property type="project" value="InterPro"/>
</dbReference>
<dbReference type="GO" id="GO:0006906">
    <property type="term" value="P:vesicle fusion"/>
    <property type="evidence" value="ECO:0007669"/>
    <property type="project" value="TreeGrafter"/>
</dbReference>
<evidence type="ECO:0000256" key="11">
    <source>
        <dbReference type="SAM" id="Phobius"/>
    </source>
</evidence>
<dbReference type="GO" id="GO:0005484">
    <property type="term" value="F:SNAP receptor activity"/>
    <property type="evidence" value="ECO:0007669"/>
    <property type="project" value="TreeGrafter"/>
</dbReference>
<dbReference type="GO" id="GO:0031201">
    <property type="term" value="C:SNARE complex"/>
    <property type="evidence" value="ECO:0007669"/>
    <property type="project" value="TreeGrafter"/>
</dbReference>
<protein>
    <recommendedName>
        <fullName evidence="9">Golgi SNAP receptor complex member 1</fullName>
    </recommendedName>
</protein>
<evidence type="ECO:0000256" key="6">
    <source>
        <dbReference type="ARBA" id="ARBA00022989"/>
    </source>
</evidence>
<comment type="subcellular location">
    <subcellularLocation>
        <location evidence="1">Golgi apparatus membrane</location>
        <topology evidence="1">Single-pass type IV membrane protein</topology>
    </subcellularLocation>
</comment>
<accession>A0A4Y7TZ39</accession>
<dbReference type="STRING" id="71717.A0A4Y7TZ39"/>
<evidence type="ECO:0000256" key="1">
    <source>
        <dbReference type="ARBA" id="ARBA00004409"/>
    </source>
</evidence>
<evidence type="ECO:0000256" key="3">
    <source>
        <dbReference type="ARBA" id="ARBA00022448"/>
    </source>
</evidence>
<organism evidence="12 13">
    <name type="scientific">Coprinellus micaceus</name>
    <name type="common">Glistening ink-cap mushroom</name>
    <name type="synonym">Coprinus micaceus</name>
    <dbReference type="NCBI Taxonomy" id="71717"/>
    <lineage>
        <taxon>Eukaryota</taxon>
        <taxon>Fungi</taxon>
        <taxon>Dikarya</taxon>
        <taxon>Basidiomycota</taxon>
        <taxon>Agaricomycotina</taxon>
        <taxon>Agaricomycetes</taxon>
        <taxon>Agaricomycetidae</taxon>
        <taxon>Agaricales</taxon>
        <taxon>Agaricineae</taxon>
        <taxon>Psathyrellaceae</taxon>
        <taxon>Coprinellus</taxon>
    </lineage>
</organism>
<feature type="coiled-coil region" evidence="10">
    <location>
        <begin position="47"/>
        <end position="74"/>
    </location>
</feature>
<dbReference type="PANTHER" id="PTHR21094">
    <property type="entry name" value="GOS-28 SNARE- RELATED"/>
    <property type="match status" value="1"/>
</dbReference>
<keyword evidence="10" id="KW-0175">Coiled coil</keyword>
<dbReference type="AlphaFoldDB" id="A0A4Y7TZ39"/>
<dbReference type="InterPro" id="IPR023601">
    <property type="entry name" value="Golgi_SNAP_su1"/>
</dbReference>
<feature type="transmembrane region" description="Helical" evidence="11">
    <location>
        <begin position="202"/>
        <end position="220"/>
    </location>
</feature>
<dbReference type="GO" id="GO:0005797">
    <property type="term" value="C:Golgi medial cisterna"/>
    <property type="evidence" value="ECO:0007669"/>
    <property type="project" value="TreeGrafter"/>
</dbReference>
<keyword evidence="6 11" id="KW-1133">Transmembrane helix</keyword>
<evidence type="ECO:0000256" key="7">
    <source>
        <dbReference type="ARBA" id="ARBA00023034"/>
    </source>
</evidence>
<sequence>MSNYDQLHRQCRTLENLFDAKLTSYSQLVPALSRPQDVEANGSSERWRDLEVELEDLETKLQEINDQLGELAGKPELLSTSMLRAIQRHRELHRDSVREFRRTKGNVKNALDQANLLSGVRNDIDAYKSSAADSLLAERGRIDSSHRMTDDIIDQARETRSEFARQRTSLAGINARIGQVMTTMPGINNLIGMIKARRRRDAIIMGVVIGICIILLLSYMRS</sequence>
<dbReference type="GO" id="GO:0048219">
    <property type="term" value="P:inter-Golgi cisterna vesicle-mediated transport"/>
    <property type="evidence" value="ECO:0007669"/>
    <property type="project" value="TreeGrafter"/>
</dbReference>
<evidence type="ECO:0000256" key="10">
    <source>
        <dbReference type="SAM" id="Coils"/>
    </source>
</evidence>
<keyword evidence="4 11" id="KW-0812">Transmembrane</keyword>
<gene>
    <name evidence="12" type="ORF">FA13DRAFT_1751401</name>
</gene>
<dbReference type="PIRSF" id="PIRSF027109">
    <property type="entry name" value="Golgi_SNARE"/>
    <property type="match status" value="1"/>
</dbReference>
<keyword evidence="9" id="KW-0931">ER-Golgi transport</keyword>
<proteinExistence type="inferred from homology"/>
<dbReference type="OrthoDB" id="422156at2759"/>
<evidence type="ECO:0000256" key="9">
    <source>
        <dbReference type="PIRNR" id="PIRNR027109"/>
    </source>
</evidence>
<dbReference type="Pfam" id="PF12352">
    <property type="entry name" value="V-SNARE_C"/>
    <property type="match status" value="1"/>
</dbReference>
<evidence type="ECO:0000256" key="2">
    <source>
        <dbReference type="ARBA" id="ARBA00008473"/>
    </source>
</evidence>
<evidence type="ECO:0000313" key="13">
    <source>
        <dbReference type="Proteomes" id="UP000298030"/>
    </source>
</evidence>
<dbReference type="GO" id="GO:0015031">
    <property type="term" value="P:protein transport"/>
    <property type="evidence" value="ECO:0007669"/>
    <property type="project" value="UniProtKB-KW"/>
</dbReference>
<evidence type="ECO:0000256" key="8">
    <source>
        <dbReference type="ARBA" id="ARBA00023136"/>
    </source>
</evidence>
<evidence type="ECO:0000256" key="5">
    <source>
        <dbReference type="ARBA" id="ARBA00022927"/>
    </source>
</evidence>